<dbReference type="InterPro" id="IPR029063">
    <property type="entry name" value="SAM-dependent_MTases_sf"/>
</dbReference>
<dbReference type="GO" id="GO:0008168">
    <property type="term" value="F:methyltransferase activity"/>
    <property type="evidence" value="ECO:0007669"/>
    <property type="project" value="UniProtKB-KW"/>
</dbReference>
<evidence type="ECO:0000313" key="4">
    <source>
        <dbReference type="Proteomes" id="UP000253741"/>
    </source>
</evidence>
<name>A0A370B909_9ACTN</name>
<dbReference type="InterPro" id="IPR041698">
    <property type="entry name" value="Methyltransf_25"/>
</dbReference>
<keyword evidence="4" id="KW-1185">Reference proteome</keyword>
<dbReference type="GO" id="GO:0032259">
    <property type="term" value="P:methylation"/>
    <property type="evidence" value="ECO:0007669"/>
    <property type="project" value="UniProtKB-KW"/>
</dbReference>
<dbReference type="SUPFAM" id="SSF53335">
    <property type="entry name" value="S-adenosyl-L-methionine-dependent methyltransferases"/>
    <property type="match status" value="1"/>
</dbReference>
<dbReference type="RefSeq" id="WP_114625708.1">
    <property type="nucleotide sequence ID" value="NZ_QQNA01000190.1"/>
</dbReference>
<dbReference type="GO" id="GO:0017000">
    <property type="term" value="P:antibiotic biosynthetic process"/>
    <property type="evidence" value="ECO:0007669"/>
    <property type="project" value="UniProtKB-ARBA"/>
</dbReference>
<gene>
    <name evidence="3" type="ORF">DVH02_22935</name>
</gene>
<reference evidence="3 4" key="1">
    <citation type="submission" date="2018-07" db="EMBL/GenBank/DDBJ databases">
        <title>Streptomyces species from bats.</title>
        <authorList>
            <person name="Dunlap C."/>
        </authorList>
    </citation>
    <scope>NUCLEOTIDE SEQUENCE [LARGE SCALE GENOMIC DNA]</scope>
    <source>
        <strain evidence="3 4">AC230</strain>
    </source>
</reference>
<dbReference type="EMBL" id="QQNA01000190">
    <property type="protein sequence ID" value="RDG35905.1"/>
    <property type="molecule type" value="Genomic_DNA"/>
</dbReference>
<proteinExistence type="predicted"/>
<accession>A0A370B909</accession>
<dbReference type="Proteomes" id="UP000253741">
    <property type="component" value="Unassembled WGS sequence"/>
</dbReference>
<keyword evidence="3" id="KW-0489">Methyltransferase</keyword>
<evidence type="ECO:0000259" key="2">
    <source>
        <dbReference type="Pfam" id="PF13649"/>
    </source>
</evidence>
<comment type="caution">
    <text evidence="3">The sequence shown here is derived from an EMBL/GenBank/DDBJ whole genome shotgun (WGS) entry which is preliminary data.</text>
</comment>
<dbReference type="PANTHER" id="PTHR43861">
    <property type="entry name" value="TRANS-ACONITATE 2-METHYLTRANSFERASE-RELATED"/>
    <property type="match status" value="1"/>
</dbReference>
<organism evidence="3 4">
    <name type="scientific">Streptomyces corynorhini</name>
    <dbReference type="NCBI Taxonomy" id="2282652"/>
    <lineage>
        <taxon>Bacteria</taxon>
        <taxon>Bacillati</taxon>
        <taxon>Actinomycetota</taxon>
        <taxon>Actinomycetes</taxon>
        <taxon>Kitasatosporales</taxon>
        <taxon>Streptomycetaceae</taxon>
        <taxon>Streptomyces</taxon>
    </lineage>
</organism>
<protein>
    <submittedName>
        <fullName evidence="3">Class I SAM-dependent methyltransferase</fullName>
    </submittedName>
</protein>
<dbReference type="CDD" id="cd02440">
    <property type="entry name" value="AdoMet_MTases"/>
    <property type="match status" value="1"/>
</dbReference>
<dbReference type="OrthoDB" id="9805171at2"/>
<feature type="domain" description="Methyltransferase" evidence="2">
    <location>
        <begin position="55"/>
        <end position="146"/>
    </location>
</feature>
<evidence type="ECO:0000313" key="3">
    <source>
        <dbReference type="EMBL" id="RDG35905.1"/>
    </source>
</evidence>
<keyword evidence="1 3" id="KW-0808">Transferase</keyword>
<dbReference type="AlphaFoldDB" id="A0A370B909"/>
<sequence length="218" mass="23731">MTEPLSYHRATADAYDAIAVRYAELFRDALDGLPLDRAMIAAFAETVRAAGSGRVAELGCGPGTVAAYLRDLGLTDVFGVDLSPVMIDLAREAHPDLRFEVGSMEALDLADGQLAGVVSWYSLIHIPPRDVPPYFAEFRRVLAPGGVLLLGFFESEGAPVTAFDHKVTTAYRWPIDDLAALAGESGFTEVGRMLREPLEGERFRRGHLLMRAARQPAQ</sequence>
<dbReference type="Gene3D" id="3.40.50.150">
    <property type="entry name" value="Vaccinia Virus protein VP39"/>
    <property type="match status" value="1"/>
</dbReference>
<evidence type="ECO:0000256" key="1">
    <source>
        <dbReference type="ARBA" id="ARBA00022679"/>
    </source>
</evidence>
<dbReference type="Pfam" id="PF13649">
    <property type="entry name" value="Methyltransf_25"/>
    <property type="match status" value="1"/>
</dbReference>